<dbReference type="Proteomes" id="UP001589609">
    <property type="component" value="Unassembled WGS sequence"/>
</dbReference>
<protein>
    <submittedName>
        <fullName evidence="1">Uncharacterized protein</fullName>
    </submittedName>
</protein>
<evidence type="ECO:0000313" key="1">
    <source>
        <dbReference type="EMBL" id="MFB9757554.1"/>
    </source>
</evidence>
<keyword evidence="2" id="KW-1185">Reference proteome</keyword>
<accession>A0ABV5WAE5</accession>
<sequence>MATHTVDVYAFFVNGANSSTNISRIEQDISKANSTWKGCIKFVLEGIYFNEDQIVNAGSIPSDGVFKNRQMDSQIKFARNVTGNKIGIYVFYLNGDFLAEGKGRKVVGASTTEVGYFESSTNYELFGHIVLTDKAAGRYTFAHECGHVLFKRYSETRNMFIHDDPSGPYINFQTGKRDPAHNSDQKNLMFPISPSVNPIVTSQQCQIAKQSKIVRNNIDKYYDFRNIRR</sequence>
<proteinExistence type="predicted"/>
<dbReference type="EMBL" id="JBHMAF010000016">
    <property type="protein sequence ID" value="MFB9757554.1"/>
    <property type="molecule type" value="Genomic_DNA"/>
</dbReference>
<reference evidence="1 2" key="1">
    <citation type="submission" date="2024-09" db="EMBL/GenBank/DDBJ databases">
        <authorList>
            <person name="Sun Q."/>
            <person name="Mori K."/>
        </authorList>
    </citation>
    <scope>NUCLEOTIDE SEQUENCE [LARGE SCALE GENOMIC DNA]</scope>
    <source>
        <strain evidence="1 2">JCM 11201</strain>
    </source>
</reference>
<name>A0ABV5WAE5_9BACI</name>
<comment type="caution">
    <text evidence="1">The sequence shown here is derived from an EMBL/GenBank/DDBJ whole genome shotgun (WGS) entry which is preliminary data.</text>
</comment>
<gene>
    <name evidence="1" type="ORF">ACFFMS_03220</name>
</gene>
<dbReference type="RefSeq" id="WP_379947864.1">
    <property type="nucleotide sequence ID" value="NZ_JBHMAF010000016.1"/>
</dbReference>
<organism evidence="1 2">
    <name type="scientific">Ectobacillus funiculus</name>
    <dbReference type="NCBI Taxonomy" id="137993"/>
    <lineage>
        <taxon>Bacteria</taxon>
        <taxon>Bacillati</taxon>
        <taxon>Bacillota</taxon>
        <taxon>Bacilli</taxon>
        <taxon>Bacillales</taxon>
        <taxon>Bacillaceae</taxon>
        <taxon>Ectobacillus</taxon>
    </lineage>
</organism>
<evidence type="ECO:0000313" key="2">
    <source>
        <dbReference type="Proteomes" id="UP001589609"/>
    </source>
</evidence>